<gene>
    <name evidence="1" type="ORF">EZS28_034287</name>
</gene>
<protein>
    <submittedName>
        <fullName evidence="1">Uncharacterized protein</fullName>
    </submittedName>
</protein>
<accession>A0A5J4UHJ9</accession>
<dbReference type="Proteomes" id="UP000324800">
    <property type="component" value="Unassembled WGS sequence"/>
</dbReference>
<dbReference type="AlphaFoldDB" id="A0A5J4UHJ9"/>
<organism evidence="1 2">
    <name type="scientific">Streblomastix strix</name>
    <dbReference type="NCBI Taxonomy" id="222440"/>
    <lineage>
        <taxon>Eukaryota</taxon>
        <taxon>Metamonada</taxon>
        <taxon>Preaxostyla</taxon>
        <taxon>Oxymonadida</taxon>
        <taxon>Streblomastigidae</taxon>
        <taxon>Streblomastix</taxon>
    </lineage>
</organism>
<reference evidence="1 2" key="1">
    <citation type="submission" date="2019-03" db="EMBL/GenBank/DDBJ databases">
        <title>Single cell metagenomics reveals metabolic interactions within the superorganism composed of flagellate Streblomastix strix and complex community of Bacteroidetes bacteria on its surface.</title>
        <authorList>
            <person name="Treitli S.C."/>
            <person name="Kolisko M."/>
            <person name="Husnik F."/>
            <person name="Keeling P."/>
            <person name="Hampl V."/>
        </authorList>
    </citation>
    <scope>NUCLEOTIDE SEQUENCE [LARGE SCALE GENOMIC DNA]</scope>
    <source>
        <strain evidence="1">ST1C</strain>
    </source>
</reference>
<sequence>MKVFFSTIFDIAGLQPVIFILPVLNPKETIVPSLSNSVLKFLIVRSSGLMDPQISRKFSNVYSFENPCRNLSSTSVRKRMKSIS</sequence>
<dbReference type="EMBL" id="SNRW01015641">
    <property type="protein sequence ID" value="KAA6370188.1"/>
    <property type="molecule type" value="Genomic_DNA"/>
</dbReference>
<evidence type="ECO:0000313" key="1">
    <source>
        <dbReference type="EMBL" id="KAA6370188.1"/>
    </source>
</evidence>
<evidence type="ECO:0000313" key="2">
    <source>
        <dbReference type="Proteomes" id="UP000324800"/>
    </source>
</evidence>
<name>A0A5J4UHJ9_9EUKA</name>
<comment type="caution">
    <text evidence="1">The sequence shown here is derived from an EMBL/GenBank/DDBJ whole genome shotgun (WGS) entry which is preliminary data.</text>
</comment>
<proteinExistence type="predicted"/>